<dbReference type="InterPro" id="IPR011006">
    <property type="entry name" value="CheY-like_superfamily"/>
</dbReference>
<evidence type="ECO:0000256" key="1">
    <source>
        <dbReference type="PROSITE-ProRule" id="PRU00169"/>
    </source>
</evidence>
<accession>A0ABQ1RL05</accession>
<dbReference type="Pfam" id="PF00072">
    <property type="entry name" value="Response_reg"/>
    <property type="match status" value="1"/>
</dbReference>
<name>A0ABQ1RL05_9ALTE</name>
<dbReference type="Pfam" id="PF13487">
    <property type="entry name" value="HD_5"/>
    <property type="match status" value="1"/>
</dbReference>
<organism evidence="4 5">
    <name type="scientific">Lacimicrobium alkaliphilum</name>
    <dbReference type="NCBI Taxonomy" id="1526571"/>
    <lineage>
        <taxon>Bacteria</taxon>
        <taxon>Pseudomonadati</taxon>
        <taxon>Pseudomonadota</taxon>
        <taxon>Gammaproteobacteria</taxon>
        <taxon>Alteromonadales</taxon>
        <taxon>Alteromonadaceae</taxon>
        <taxon>Lacimicrobium</taxon>
    </lineage>
</organism>
<dbReference type="CDD" id="cd00077">
    <property type="entry name" value="HDc"/>
    <property type="match status" value="1"/>
</dbReference>
<dbReference type="Gene3D" id="1.10.3210.10">
    <property type="entry name" value="Hypothetical protein af1432"/>
    <property type="match status" value="1"/>
</dbReference>
<dbReference type="SUPFAM" id="SSF52172">
    <property type="entry name" value="CheY-like"/>
    <property type="match status" value="1"/>
</dbReference>
<dbReference type="InterPro" id="IPR037522">
    <property type="entry name" value="HD_GYP_dom"/>
</dbReference>
<dbReference type="PROSITE" id="PS51832">
    <property type="entry name" value="HD_GYP"/>
    <property type="match status" value="1"/>
</dbReference>
<feature type="domain" description="Response regulatory" evidence="2">
    <location>
        <begin position="7"/>
        <end position="122"/>
    </location>
</feature>
<reference evidence="5" key="1">
    <citation type="journal article" date="2019" name="Int. J. Syst. Evol. Microbiol.">
        <title>The Global Catalogue of Microorganisms (GCM) 10K type strain sequencing project: providing services to taxonomists for standard genome sequencing and annotation.</title>
        <authorList>
            <consortium name="The Broad Institute Genomics Platform"/>
            <consortium name="The Broad Institute Genome Sequencing Center for Infectious Disease"/>
            <person name="Wu L."/>
            <person name="Ma J."/>
        </authorList>
    </citation>
    <scope>NUCLEOTIDE SEQUENCE [LARGE SCALE GENOMIC DNA]</scope>
    <source>
        <strain evidence="5">CGMCC 1.12923</strain>
    </source>
</reference>
<evidence type="ECO:0000259" key="3">
    <source>
        <dbReference type="PROSITE" id="PS51832"/>
    </source>
</evidence>
<dbReference type="RefSeq" id="WP_099035315.1">
    <property type="nucleotide sequence ID" value="NZ_BMGJ01000011.1"/>
</dbReference>
<dbReference type="InterPro" id="IPR003607">
    <property type="entry name" value="HD/PDEase_dom"/>
</dbReference>
<dbReference type="SUPFAM" id="SSF109604">
    <property type="entry name" value="HD-domain/PDEase-like"/>
    <property type="match status" value="1"/>
</dbReference>
<evidence type="ECO:0000313" key="5">
    <source>
        <dbReference type="Proteomes" id="UP000614272"/>
    </source>
</evidence>
<evidence type="ECO:0000259" key="2">
    <source>
        <dbReference type="PROSITE" id="PS50110"/>
    </source>
</evidence>
<keyword evidence="1" id="KW-0597">Phosphoprotein</keyword>
<dbReference type="PANTHER" id="PTHR45228:SF5">
    <property type="entry name" value="CYCLIC DI-GMP PHOSPHODIESTERASE VC_1348-RELATED"/>
    <property type="match status" value="1"/>
</dbReference>
<dbReference type="InterPro" id="IPR001789">
    <property type="entry name" value="Sig_transdc_resp-reg_receiver"/>
</dbReference>
<evidence type="ECO:0000313" key="4">
    <source>
        <dbReference type="EMBL" id="GGD70181.1"/>
    </source>
</evidence>
<gene>
    <name evidence="4" type="ORF">GCM10011357_26530</name>
</gene>
<dbReference type="InterPro" id="IPR052020">
    <property type="entry name" value="Cyclic_di-GMP/3'3'-cGAMP_PDE"/>
</dbReference>
<dbReference type="CDD" id="cd19920">
    <property type="entry name" value="REC_PA4781-like"/>
    <property type="match status" value="1"/>
</dbReference>
<feature type="domain" description="HD-GYP" evidence="3">
    <location>
        <begin position="130"/>
        <end position="327"/>
    </location>
</feature>
<protein>
    <submittedName>
        <fullName evidence="4">Two-component system response regulator</fullName>
    </submittedName>
</protein>
<feature type="modified residue" description="4-aspartylphosphate" evidence="1">
    <location>
        <position position="55"/>
    </location>
</feature>
<dbReference type="SMART" id="SM00471">
    <property type="entry name" value="HDc"/>
    <property type="match status" value="1"/>
</dbReference>
<comment type="caution">
    <text evidence="4">The sequence shown here is derived from an EMBL/GenBank/DDBJ whole genome shotgun (WGS) entry which is preliminary data.</text>
</comment>
<dbReference type="PANTHER" id="PTHR45228">
    <property type="entry name" value="CYCLIC DI-GMP PHOSPHODIESTERASE TM_0186-RELATED"/>
    <property type="match status" value="1"/>
</dbReference>
<dbReference type="SMART" id="SM00448">
    <property type="entry name" value="REC"/>
    <property type="match status" value="1"/>
</dbReference>
<keyword evidence="5" id="KW-1185">Reference proteome</keyword>
<sequence length="328" mass="36670">MQDMQNTILVVDDEPANLRVLKQILHDDYRLIFAKSGNEALRLAQQNKPDLILLDIMMPDMTGLEVCKTLKSQTATAAIPVIFVTALSDETDEAQGFDIGAVDYITKPVSKAVVRARVRTHLSLVQADELRATRLQIIQRLGRAAEFKDNETGMHVMRMSHYSRVLALAYGFSDSRADMLLHAAPMHDVGKIGIADSIMLKPGKLTAEEFDEMKKHPQIGAEILGEEDSDLISLAKQVALTHHEKWDGSGYPAGLKGEDIPLEGRIVAVADVFDALTSKRPYKEAWSVEETLIFMRDQKGKHFQPRLIELLEQELDAILAIKARFKDE</sequence>
<dbReference type="Proteomes" id="UP000614272">
    <property type="component" value="Unassembled WGS sequence"/>
</dbReference>
<proteinExistence type="predicted"/>
<dbReference type="PROSITE" id="PS50110">
    <property type="entry name" value="RESPONSE_REGULATORY"/>
    <property type="match status" value="1"/>
</dbReference>
<dbReference type="EMBL" id="BMGJ01000011">
    <property type="protein sequence ID" value="GGD70181.1"/>
    <property type="molecule type" value="Genomic_DNA"/>
</dbReference>
<dbReference type="Gene3D" id="3.40.50.2300">
    <property type="match status" value="1"/>
</dbReference>